<accession>A0A1V9YUD7</accession>
<dbReference type="CDD" id="cd12823">
    <property type="entry name" value="Mrs2_Mfm1p-like"/>
    <property type="match status" value="1"/>
</dbReference>
<comment type="similarity">
    <text evidence="9">Belongs to the CorA metal ion transporter (MIT) (TC 1.A.35) family.</text>
</comment>
<dbReference type="Gene3D" id="2.40.128.330">
    <property type="match status" value="1"/>
</dbReference>
<keyword evidence="4 9" id="KW-0460">Magnesium</keyword>
<evidence type="ECO:0000313" key="10">
    <source>
        <dbReference type="EMBL" id="OQR89328.1"/>
    </source>
</evidence>
<dbReference type="SUPFAM" id="SSF144083">
    <property type="entry name" value="Magnesium transport protein CorA, transmembrane region"/>
    <property type="match status" value="1"/>
</dbReference>
<dbReference type="Gene3D" id="1.20.58.340">
    <property type="entry name" value="Magnesium transport protein CorA, transmembrane region"/>
    <property type="match status" value="2"/>
</dbReference>
<comment type="caution">
    <text evidence="10">The sequence shown here is derived from an EMBL/GenBank/DDBJ whole genome shotgun (WGS) entry which is preliminary data.</text>
</comment>
<evidence type="ECO:0000256" key="2">
    <source>
        <dbReference type="ARBA" id="ARBA00022448"/>
    </source>
</evidence>
<keyword evidence="11" id="KW-1185">Reference proteome</keyword>
<dbReference type="Proteomes" id="UP000243579">
    <property type="component" value="Unassembled WGS sequence"/>
</dbReference>
<feature type="transmembrane region" description="Helical" evidence="9">
    <location>
        <begin position="349"/>
        <end position="370"/>
    </location>
</feature>
<evidence type="ECO:0000256" key="1">
    <source>
        <dbReference type="ARBA" id="ARBA00004141"/>
    </source>
</evidence>
<name>A0A1V9YUD7_ACHHY</name>
<dbReference type="GO" id="GO:0005743">
    <property type="term" value="C:mitochondrial inner membrane"/>
    <property type="evidence" value="ECO:0007669"/>
    <property type="project" value="UniProtKB-SubCell"/>
</dbReference>
<keyword evidence="6 9" id="KW-1133">Transmembrane helix</keyword>
<dbReference type="InterPro" id="IPR045863">
    <property type="entry name" value="CorA_TM1_TM2"/>
</dbReference>
<evidence type="ECO:0000256" key="4">
    <source>
        <dbReference type="ARBA" id="ARBA00022842"/>
    </source>
</evidence>
<gene>
    <name evidence="10" type="ORF">ACHHYP_06347</name>
</gene>
<keyword evidence="3 9" id="KW-0812">Transmembrane</keyword>
<dbReference type="PANTHER" id="PTHR13890:SF0">
    <property type="entry name" value="MAGNESIUM TRANSPORTER MRS2 HOMOLOG, MITOCHONDRIAL"/>
    <property type="match status" value="1"/>
</dbReference>
<comment type="subcellular location">
    <subcellularLocation>
        <location evidence="1">Membrane</location>
        <topology evidence="1">Multi-pass membrane protein</topology>
    </subcellularLocation>
    <subcellularLocation>
        <location evidence="9">Mitochondrion inner membrane</location>
        <topology evidence="9">Multi-pass membrane protein</topology>
    </subcellularLocation>
</comment>
<dbReference type="GO" id="GO:0015095">
    <property type="term" value="F:magnesium ion transmembrane transporter activity"/>
    <property type="evidence" value="ECO:0007669"/>
    <property type="project" value="TreeGrafter"/>
</dbReference>
<dbReference type="AlphaFoldDB" id="A0A1V9YUD7"/>
<evidence type="ECO:0000256" key="5">
    <source>
        <dbReference type="ARBA" id="ARBA00022946"/>
    </source>
</evidence>
<evidence type="ECO:0000313" key="11">
    <source>
        <dbReference type="Proteomes" id="UP000243579"/>
    </source>
</evidence>
<organism evidence="10 11">
    <name type="scientific">Achlya hypogyna</name>
    <name type="common">Oomycete</name>
    <name type="synonym">Protoachlya hypogyna</name>
    <dbReference type="NCBI Taxonomy" id="1202772"/>
    <lineage>
        <taxon>Eukaryota</taxon>
        <taxon>Sar</taxon>
        <taxon>Stramenopiles</taxon>
        <taxon>Oomycota</taxon>
        <taxon>Saprolegniomycetes</taxon>
        <taxon>Saprolegniales</taxon>
        <taxon>Achlyaceae</taxon>
        <taxon>Achlya</taxon>
    </lineage>
</organism>
<evidence type="ECO:0000256" key="6">
    <source>
        <dbReference type="ARBA" id="ARBA00022989"/>
    </source>
</evidence>
<dbReference type="PANTHER" id="PTHR13890">
    <property type="entry name" value="RNA SPLICING PROTEIN MRS2, MITOCHONDRIAL"/>
    <property type="match status" value="1"/>
</dbReference>
<keyword evidence="9" id="KW-0496">Mitochondrion</keyword>
<keyword evidence="7 9" id="KW-0406">Ion transport</keyword>
<keyword evidence="2 9" id="KW-0813">Transport</keyword>
<evidence type="ECO:0000256" key="9">
    <source>
        <dbReference type="RuleBase" id="RU366042"/>
    </source>
</evidence>
<sequence length="385" mass="42876">MRNPSLQVPLVSGEYLTSQHSDVLCDVGAFATGGRRLALRFDSSGAATYQEVTRTDVLKLVQSVALPVTAQATASPRSPTSRHNRLEIPNIQMRDLRKLDNVFATTNDPSLTVRQQAILVNADPVRAVILRDACLVFLPDGADSLVSALKACFQDQLVSSQSTAFEFAALEAVIQTVCKVLMSDCEKVLPRAKVAVDRMARGDLPMGDMEALRALKNGMHELETRVTGMRRMLMNILENEDDMRMMHLTKIYEDPALGRDLLGLDTDNIESLLEVYLHDIYATQTRVSLMQTNVQNTEGLVMLRLDTKRNYLLTVDLTLTMWTTMITVSTFVVGAFGMNLDSQVQLTEYMFWIVLGICTVFPAIGVKLVVAHLERRGINMSWDTK</sequence>
<dbReference type="OrthoDB" id="10251508at2759"/>
<dbReference type="InterPro" id="IPR039204">
    <property type="entry name" value="MRS2-like"/>
</dbReference>
<feature type="transmembrane region" description="Helical" evidence="9">
    <location>
        <begin position="311"/>
        <end position="337"/>
    </location>
</feature>
<keyword evidence="5" id="KW-0809">Transit peptide</keyword>
<dbReference type="Pfam" id="PF22099">
    <property type="entry name" value="MRS2-like"/>
    <property type="match status" value="1"/>
</dbReference>
<evidence type="ECO:0000256" key="3">
    <source>
        <dbReference type="ARBA" id="ARBA00022692"/>
    </source>
</evidence>
<keyword evidence="8 9" id="KW-0472">Membrane</keyword>
<keyword evidence="9" id="KW-0999">Mitochondrion inner membrane</keyword>
<reference evidence="10 11" key="1">
    <citation type="journal article" date="2014" name="Genome Biol. Evol.">
        <title>The secreted proteins of Achlya hypogyna and Thraustotheca clavata identify the ancestral oomycete secretome and reveal gene acquisitions by horizontal gene transfer.</title>
        <authorList>
            <person name="Misner I."/>
            <person name="Blouin N."/>
            <person name="Leonard G."/>
            <person name="Richards T.A."/>
            <person name="Lane C.E."/>
        </authorList>
    </citation>
    <scope>NUCLEOTIDE SEQUENCE [LARGE SCALE GENOMIC DNA]</scope>
    <source>
        <strain evidence="10 11">ATCC 48635</strain>
    </source>
</reference>
<protein>
    <recommendedName>
        <fullName evidence="9">Magnesium transporter</fullName>
    </recommendedName>
</protein>
<evidence type="ECO:0000256" key="7">
    <source>
        <dbReference type="ARBA" id="ARBA00023065"/>
    </source>
</evidence>
<proteinExistence type="inferred from homology"/>
<evidence type="ECO:0000256" key="8">
    <source>
        <dbReference type="ARBA" id="ARBA00023136"/>
    </source>
</evidence>
<dbReference type="EMBL" id="JNBR01000850">
    <property type="protein sequence ID" value="OQR89328.1"/>
    <property type="molecule type" value="Genomic_DNA"/>
</dbReference>